<dbReference type="Proteomes" id="UP000505306">
    <property type="component" value="Chromosome"/>
</dbReference>
<sequence>MNLIKYISIICLVVISCSQTISGQHEQRIDSLKKEVAVLVYSNPELAIEKSLELYKLSTENPSGQVNALLTVANGYAVLKEHDQVFNYALKADSIAAINKIYTDQIRVLGFIGGQYRRLQLSGKALQYLDQAYNLSLKHPLPDSLGFIQGNILVVKGLIQKDDLGCAYALPFLKDAVNIFKESTEKKLVNANLAITLNNLGDCNIEIENYSEAKANYNEAIHFAKPINAIKSIAASRVGLAKLLTLNGNHQEAIAILSDALKLIEDVNDTGTNIQIWKALSENYLLLGNEERHTYYTQLYIEEENKLLEEEKKSLNKVTDKLSSENQEKRQNQKNKYTYLFLFSGAVLLLIVLLIYLNIAKKRRKIAKSKEKINKSSNNR</sequence>
<keyword evidence="2" id="KW-0812">Transmembrane</keyword>
<keyword evidence="1" id="KW-0175">Coiled coil</keyword>
<feature type="transmembrane region" description="Helical" evidence="2">
    <location>
        <begin position="337"/>
        <end position="359"/>
    </location>
</feature>
<gene>
    <name evidence="3" type="ORF">G5B37_00525</name>
</gene>
<dbReference type="Pfam" id="PF13181">
    <property type="entry name" value="TPR_8"/>
    <property type="match status" value="1"/>
</dbReference>
<dbReference type="PROSITE" id="PS51257">
    <property type="entry name" value="PROKAR_LIPOPROTEIN"/>
    <property type="match status" value="1"/>
</dbReference>
<accession>A0A6G6GHT0</accession>
<reference evidence="3 4" key="1">
    <citation type="submission" date="2020-02" db="EMBL/GenBank/DDBJ databases">
        <title>Complete genome sequence of Flavobacteriaceae bacterium.</title>
        <authorList>
            <person name="Kim S.-J."/>
            <person name="Kim Y.-S."/>
            <person name="Kim K.-H."/>
        </authorList>
    </citation>
    <scope>NUCLEOTIDE SEQUENCE [LARGE SCALE GENOMIC DNA]</scope>
    <source>
        <strain evidence="3 4">RR4-40</strain>
    </source>
</reference>
<name>A0A6G6GHT0_9FLAO</name>
<proteinExistence type="predicted"/>
<dbReference type="SUPFAM" id="SSF48452">
    <property type="entry name" value="TPR-like"/>
    <property type="match status" value="2"/>
</dbReference>
<evidence type="ECO:0000256" key="1">
    <source>
        <dbReference type="SAM" id="Coils"/>
    </source>
</evidence>
<keyword evidence="2" id="KW-1133">Transmembrane helix</keyword>
<dbReference type="Gene3D" id="1.25.40.10">
    <property type="entry name" value="Tetratricopeptide repeat domain"/>
    <property type="match status" value="2"/>
</dbReference>
<dbReference type="KEGG" id="mgel:G5B37_00525"/>
<dbReference type="RefSeq" id="WP_164678100.1">
    <property type="nucleotide sequence ID" value="NZ_CP049057.1"/>
</dbReference>
<protein>
    <submittedName>
        <fullName evidence="3">Tetratricopeptide repeat protein</fullName>
    </submittedName>
</protein>
<dbReference type="AlphaFoldDB" id="A0A6G6GHT0"/>
<evidence type="ECO:0000313" key="4">
    <source>
        <dbReference type="Proteomes" id="UP000505306"/>
    </source>
</evidence>
<feature type="coiled-coil region" evidence="1">
    <location>
        <begin position="301"/>
        <end position="335"/>
    </location>
</feature>
<keyword evidence="4" id="KW-1185">Reference proteome</keyword>
<evidence type="ECO:0000256" key="2">
    <source>
        <dbReference type="SAM" id="Phobius"/>
    </source>
</evidence>
<keyword evidence="2" id="KW-0472">Membrane</keyword>
<dbReference type="SMART" id="SM00028">
    <property type="entry name" value="TPR"/>
    <property type="match status" value="3"/>
</dbReference>
<evidence type="ECO:0000313" key="3">
    <source>
        <dbReference type="EMBL" id="QIE58102.1"/>
    </source>
</evidence>
<dbReference type="EMBL" id="CP049057">
    <property type="protein sequence ID" value="QIE58102.1"/>
    <property type="molecule type" value="Genomic_DNA"/>
</dbReference>
<dbReference type="InterPro" id="IPR019734">
    <property type="entry name" value="TPR_rpt"/>
</dbReference>
<organism evidence="3 4">
    <name type="scientific">Rasiella rasia</name>
    <dbReference type="NCBI Taxonomy" id="2744027"/>
    <lineage>
        <taxon>Bacteria</taxon>
        <taxon>Pseudomonadati</taxon>
        <taxon>Bacteroidota</taxon>
        <taxon>Flavobacteriia</taxon>
        <taxon>Flavobacteriales</taxon>
        <taxon>Flavobacteriaceae</taxon>
        <taxon>Rasiella</taxon>
    </lineage>
</organism>
<dbReference type="InterPro" id="IPR011990">
    <property type="entry name" value="TPR-like_helical_dom_sf"/>
</dbReference>